<dbReference type="InterPro" id="IPR019363">
    <property type="entry name" value="LDAH"/>
</dbReference>
<dbReference type="PANTHER" id="PTHR13390:SF0">
    <property type="entry name" value="LIPID DROPLET-ASSOCIATED HYDROLASE"/>
    <property type="match status" value="1"/>
</dbReference>
<dbReference type="InterPro" id="IPR029058">
    <property type="entry name" value="AB_hydrolase_fold"/>
</dbReference>
<evidence type="ECO:0000256" key="1">
    <source>
        <dbReference type="ARBA" id="ARBA00004502"/>
    </source>
</evidence>
<evidence type="ECO:0000313" key="6">
    <source>
        <dbReference type="Proteomes" id="UP001530315"/>
    </source>
</evidence>
<gene>
    <name evidence="5" type="ORF">ACHAW5_010894</name>
</gene>
<dbReference type="Pfam" id="PF10230">
    <property type="entry name" value="LIDHydrolase"/>
    <property type="match status" value="1"/>
</dbReference>
<dbReference type="PANTHER" id="PTHR13390">
    <property type="entry name" value="LIPASE"/>
    <property type="match status" value="1"/>
</dbReference>
<evidence type="ECO:0000256" key="2">
    <source>
        <dbReference type="ARBA" id="ARBA00008300"/>
    </source>
</evidence>
<evidence type="ECO:0000313" key="5">
    <source>
        <dbReference type="EMBL" id="KAL3782523.1"/>
    </source>
</evidence>
<sequence length="357" mass="41205">MRPDEDDAHADFSVLERVCICGWPTDTLSIDHHGWSYNYATSEHKNNAPASTTHTLLLFIPGNPGVIHWYTNFLTRIVQELGRGFAVCGLSYAGHGVGEDVVGTSDDHDRRFHGERLDEKLNEAMHIHGQKDMRVPWTMDGQIHHKIEWIDKILGDWRNECGCEPNLIFITHSIGAHFVQSLLLRRPDILAKTKHIIHLMPFIRFDPPPVKKLLLSSTAHAQKYTMPLVMILARVLLPVLPRQWIDSYLKQVVGMDSKKGREITMDVFSNPKMVKNHLMLGLQEIRESHWAPEFHMKDLRRMKRQSKIPCNVYTEYLDELSHDFIVRLGQIDQAVSFCVKRIKSCGQINVKHFRSRL</sequence>
<reference evidence="5 6" key="1">
    <citation type="submission" date="2024-10" db="EMBL/GenBank/DDBJ databases">
        <title>Updated reference genomes for cyclostephanoid diatoms.</title>
        <authorList>
            <person name="Roberts W.R."/>
            <person name="Alverson A.J."/>
        </authorList>
    </citation>
    <scope>NUCLEOTIDE SEQUENCE [LARGE SCALE GENOMIC DNA]</scope>
    <source>
        <strain evidence="5 6">AJA276-08</strain>
    </source>
</reference>
<dbReference type="GO" id="GO:0016787">
    <property type="term" value="F:hydrolase activity"/>
    <property type="evidence" value="ECO:0007669"/>
    <property type="project" value="UniProtKB-KW"/>
</dbReference>
<dbReference type="Gene3D" id="3.40.50.1820">
    <property type="entry name" value="alpha/beta hydrolase"/>
    <property type="match status" value="1"/>
</dbReference>
<organism evidence="5 6">
    <name type="scientific">Stephanodiscus triporus</name>
    <dbReference type="NCBI Taxonomy" id="2934178"/>
    <lineage>
        <taxon>Eukaryota</taxon>
        <taxon>Sar</taxon>
        <taxon>Stramenopiles</taxon>
        <taxon>Ochrophyta</taxon>
        <taxon>Bacillariophyta</taxon>
        <taxon>Coscinodiscophyceae</taxon>
        <taxon>Thalassiosirophycidae</taxon>
        <taxon>Stephanodiscales</taxon>
        <taxon>Stephanodiscaceae</taxon>
        <taxon>Stephanodiscus</taxon>
    </lineage>
</organism>
<evidence type="ECO:0008006" key="7">
    <source>
        <dbReference type="Google" id="ProtNLM"/>
    </source>
</evidence>
<keyword evidence="3" id="KW-0551">Lipid droplet</keyword>
<dbReference type="EMBL" id="JALLAZ020001011">
    <property type="protein sequence ID" value="KAL3782523.1"/>
    <property type="molecule type" value="Genomic_DNA"/>
</dbReference>
<dbReference type="SUPFAM" id="SSF53474">
    <property type="entry name" value="alpha/beta-Hydrolases"/>
    <property type="match status" value="1"/>
</dbReference>
<evidence type="ECO:0000256" key="3">
    <source>
        <dbReference type="ARBA" id="ARBA00022677"/>
    </source>
</evidence>
<comment type="subcellular location">
    <subcellularLocation>
        <location evidence="1">Lipid droplet</location>
    </subcellularLocation>
</comment>
<proteinExistence type="inferred from homology"/>
<dbReference type="AlphaFoldDB" id="A0ABD3P527"/>
<comment type="similarity">
    <text evidence="2">Belongs to the AB hydrolase superfamily. LDAH family.</text>
</comment>
<evidence type="ECO:0000256" key="4">
    <source>
        <dbReference type="ARBA" id="ARBA00022801"/>
    </source>
</evidence>
<accession>A0ABD3P527</accession>
<keyword evidence="4" id="KW-0378">Hydrolase</keyword>
<keyword evidence="6" id="KW-1185">Reference proteome</keyword>
<protein>
    <recommendedName>
        <fullName evidence="7">Lipid droplet-associated serine hydrolase</fullName>
    </recommendedName>
</protein>
<dbReference type="Proteomes" id="UP001530315">
    <property type="component" value="Unassembled WGS sequence"/>
</dbReference>
<name>A0ABD3P527_9STRA</name>
<comment type="caution">
    <text evidence="5">The sequence shown here is derived from an EMBL/GenBank/DDBJ whole genome shotgun (WGS) entry which is preliminary data.</text>
</comment>
<dbReference type="GO" id="GO:0005811">
    <property type="term" value="C:lipid droplet"/>
    <property type="evidence" value="ECO:0007669"/>
    <property type="project" value="UniProtKB-SubCell"/>
</dbReference>